<evidence type="ECO:0000259" key="2">
    <source>
        <dbReference type="Pfam" id="PF23055"/>
    </source>
</evidence>
<accession>A0ABD0SC28</accession>
<dbReference type="PANTHER" id="PTHR33327">
    <property type="entry name" value="ENDONUCLEASE"/>
    <property type="match status" value="1"/>
</dbReference>
<feature type="region of interest" description="Disordered" evidence="1">
    <location>
        <begin position="227"/>
        <end position="260"/>
    </location>
</feature>
<reference evidence="3 4" key="1">
    <citation type="submission" date="2024-06" db="EMBL/GenBank/DDBJ databases">
        <title>A chromosome-level genome assembly of beet webworm, Loxostege sticticalis.</title>
        <authorList>
            <person name="Zhang Y."/>
        </authorList>
    </citation>
    <scope>NUCLEOTIDE SEQUENCE [LARGE SCALE GENOMIC DNA]</scope>
    <source>
        <strain evidence="3">AQ028</strain>
        <tissue evidence="3">Male pupae</tissue>
    </source>
</reference>
<protein>
    <recommendedName>
        <fullName evidence="2">DUF7041 domain-containing protein</fullName>
    </recommendedName>
</protein>
<evidence type="ECO:0000256" key="1">
    <source>
        <dbReference type="SAM" id="MobiDB-lite"/>
    </source>
</evidence>
<evidence type="ECO:0000313" key="3">
    <source>
        <dbReference type="EMBL" id="KAL0811609.1"/>
    </source>
</evidence>
<dbReference type="InterPro" id="IPR055469">
    <property type="entry name" value="DUF7041"/>
</dbReference>
<evidence type="ECO:0000313" key="4">
    <source>
        <dbReference type="Proteomes" id="UP001549921"/>
    </source>
</evidence>
<sequence>MYASNYAEPTVPPPAPAGTPAQEPPAPSPDISTVSVASKIPDFWPENPRLWFVQVEAILTPQKTSDINKYYMVVAKLNKEAIQQVADILSKPPEQNKFETLKNRLLQIYEESETRQIQKLISEVELGDQKPSQLLRKMKELARGKIEDDTLNILWQGHLPSSVRAVLTVTSSQDLDSLASVADKIMETYQPARINEVSRSREPVTAYDVAAIMAEISKINLKMAEMNQDRERYRGRSRSRSRSRNRNFSRSATRSSRTPDSPNWLCSYHYRFRARARKCVPPCNWRNPTAPPQTPPPASVGN</sequence>
<dbReference type="EMBL" id="JBEDNZ010000024">
    <property type="protein sequence ID" value="KAL0811609.1"/>
    <property type="molecule type" value="Genomic_DNA"/>
</dbReference>
<feature type="domain" description="DUF7041" evidence="2">
    <location>
        <begin position="40"/>
        <end position="121"/>
    </location>
</feature>
<dbReference type="Pfam" id="PF23055">
    <property type="entry name" value="DUF7041"/>
    <property type="match status" value="1"/>
</dbReference>
<organism evidence="3 4">
    <name type="scientific">Loxostege sticticalis</name>
    <name type="common">Beet webworm moth</name>
    <dbReference type="NCBI Taxonomy" id="481309"/>
    <lineage>
        <taxon>Eukaryota</taxon>
        <taxon>Metazoa</taxon>
        <taxon>Ecdysozoa</taxon>
        <taxon>Arthropoda</taxon>
        <taxon>Hexapoda</taxon>
        <taxon>Insecta</taxon>
        <taxon>Pterygota</taxon>
        <taxon>Neoptera</taxon>
        <taxon>Endopterygota</taxon>
        <taxon>Lepidoptera</taxon>
        <taxon>Glossata</taxon>
        <taxon>Ditrysia</taxon>
        <taxon>Pyraloidea</taxon>
        <taxon>Crambidae</taxon>
        <taxon>Pyraustinae</taxon>
        <taxon>Loxostege</taxon>
    </lineage>
</organism>
<comment type="caution">
    <text evidence="3">The sequence shown here is derived from an EMBL/GenBank/DDBJ whole genome shotgun (WGS) entry which is preliminary data.</text>
</comment>
<dbReference type="Proteomes" id="UP001549921">
    <property type="component" value="Unassembled WGS sequence"/>
</dbReference>
<dbReference type="AlphaFoldDB" id="A0ABD0SC28"/>
<name>A0ABD0SC28_LOXSC</name>
<feature type="compositionally biased region" description="Basic residues" evidence="1">
    <location>
        <begin position="235"/>
        <end position="247"/>
    </location>
</feature>
<feature type="region of interest" description="Disordered" evidence="1">
    <location>
        <begin position="1"/>
        <end position="32"/>
    </location>
</feature>
<gene>
    <name evidence="3" type="ORF">ABMA28_009982</name>
</gene>
<proteinExistence type="predicted"/>
<feature type="compositionally biased region" description="Pro residues" evidence="1">
    <location>
        <begin position="10"/>
        <end position="28"/>
    </location>
</feature>
<dbReference type="PANTHER" id="PTHR33327:SF3">
    <property type="entry name" value="RNA-DIRECTED DNA POLYMERASE"/>
    <property type="match status" value="1"/>
</dbReference>